<evidence type="ECO:0000259" key="1">
    <source>
        <dbReference type="Pfam" id="PF13358"/>
    </source>
</evidence>
<dbReference type="OrthoDB" id="5410741at2759"/>
<sequence>MENGTSIHTTRYTQGWHAYYNFIKMEWPANSPDLNLIENVWRFHKYRVRKQFPKTREKVRRYISKRSGKS</sequence>
<organism evidence="2 3">
    <name type="scientific">Zopfia rhizophila CBS 207.26</name>
    <dbReference type="NCBI Taxonomy" id="1314779"/>
    <lineage>
        <taxon>Eukaryota</taxon>
        <taxon>Fungi</taxon>
        <taxon>Dikarya</taxon>
        <taxon>Ascomycota</taxon>
        <taxon>Pezizomycotina</taxon>
        <taxon>Dothideomycetes</taxon>
        <taxon>Dothideomycetes incertae sedis</taxon>
        <taxon>Zopfiaceae</taxon>
        <taxon>Zopfia</taxon>
    </lineage>
</organism>
<proteinExistence type="predicted"/>
<dbReference type="GO" id="GO:0003676">
    <property type="term" value="F:nucleic acid binding"/>
    <property type="evidence" value="ECO:0007669"/>
    <property type="project" value="InterPro"/>
</dbReference>
<dbReference type="InterPro" id="IPR036397">
    <property type="entry name" value="RNaseH_sf"/>
</dbReference>
<gene>
    <name evidence="2" type="ORF">K469DRAFT_797243</name>
</gene>
<evidence type="ECO:0000313" key="3">
    <source>
        <dbReference type="Proteomes" id="UP000800200"/>
    </source>
</evidence>
<evidence type="ECO:0000313" key="2">
    <source>
        <dbReference type="EMBL" id="KAF2180152.1"/>
    </source>
</evidence>
<dbReference type="Gene3D" id="3.30.420.10">
    <property type="entry name" value="Ribonuclease H-like superfamily/Ribonuclease H"/>
    <property type="match status" value="1"/>
</dbReference>
<keyword evidence="3" id="KW-1185">Reference proteome</keyword>
<dbReference type="AlphaFoldDB" id="A0A6A6DP36"/>
<accession>A0A6A6DP36</accession>
<protein>
    <recommendedName>
        <fullName evidence="1">Tc1-like transposase DDE domain-containing protein</fullName>
    </recommendedName>
</protein>
<reference evidence="2" key="1">
    <citation type="journal article" date="2020" name="Stud. Mycol.">
        <title>101 Dothideomycetes genomes: a test case for predicting lifestyles and emergence of pathogens.</title>
        <authorList>
            <person name="Haridas S."/>
            <person name="Albert R."/>
            <person name="Binder M."/>
            <person name="Bloem J."/>
            <person name="Labutti K."/>
            <person name="Salamov A."/>
            <person name="Andreopoulos B."/>
            <person name="Baker S."/>
            <person name="Barry K."/>
            <person name="Bills G."/>
            <person name="Bluhm B."/>
            <person name="Cannon C."/>
            <person name="Castanera R."/>
            <person name="Culley D."/>
            <person name="Daum C."/>
            <person name="Ezra D."/>
            <person name="Gonzalez J."/>
            <person name="Henrissat B."/>
            <person name="Kuo A."/>
            <person name="Liang C."/>
            <person name="Lipzen A."/>
            <person name="Lutzoni F."/>
            <person name="Magnuson J."/>
            <person name="Mondo S."/>
            <person name="Nolan M."/>
            <person name="Ohm R."/>
            <person name="Pangilinan J."/>
            <person name="Park H.-J."/>
            <person name="Ramirez L."/>
            <person name="Alfaro M."/>
            <person name="Sun H."/>
            <person name="Tritt A."/>
            <person name="Yoshinaga Y."/>
            <person name="Zwiers L.-H."/>
            <person name="Turgeon B."/>
            <person name="Goodwin S."/>
            <person name="Spatafora J."/>
            <person name="Crous P."/>
            <person name="Grigoriev I."/>
        </authorList>
    </citation>
    <scope>NUCLEOTIDE SEQUENCE</scope>
    <source>
        <strain evidence="2">CBS 207.26</strain>
    </source>
</reference>
<dbReference type="InterPro" id="IPR038717">
    <property type="entry name" value="Tc1-like_DDE_dom"/>
</dbReference>
<dbReference type="EMBL" id="ML994660">
    <property type="protein sequence ID" value="KAF2180152.1"/>
    <property type="molecule type" value="Genomic_DNA"/>
</dbReference>
<dbReference type="Proteomes" id="UP000800200">
    <property type="component" value="Unassembled WGS sequence"/>
</dbReference>
<dbReference type="Pfam" id="PF13358">
    <property type="entry name" value="DDE_3"/>
    <property type="match status" value="1"/>
</dbReference>
<name>A0A6A6DP36_9PEZI</name>
<feature type="domain" description="Tc1-like transposase DDE" evidence="1">
    <location>
        <begin position="21"/>
        <end position="59"/>
    </location>
</feature>